<dbReference type="InterPro" id="IPR024361">
    <property type="entry name" value="BACON"/>
</dbReference>
<dbReference type="EMBL" id="DXCC01000004">
    <property type="protein sequence ID" value="HIZ14651.1"/>
    <property type="molecule type" value="Genomic_DNA"/>
</dbReference>
<dbReference type="InterPro" id="IPR013783">
    <property type="entry name" value="Ig-like_fold"/>
</dbReference>
<reference evidence="1" key="1">
    <citation type="journal article" date="2021" name="PeerJ">
        <title>Extensive microbial diversity within the chicken gut microbiome revealed by metagenomics and culture.</title>
        <authorList>
            <person name="Gilroy R."/>
            <person name="Ravi A."/>
            <person name="Getino M."/>
            <person name="Pursley I."/>
            <person name="Horton D.L."/>
            <person name="Alikhan N.F."/>
            <person name="Baker D."/>
            <person name="Gharbi K."/>
            <person name="Hall N."/>
            <person name="Watson M."/>
            <person name="Adriaenssens E.M."/>
            <person name="Foster-Nyarko E."/>
            <person name="Jarju S."/>
            <person name="Secka A."/>
            <person name="Antonio M."/>
            <person name="Oren A."/>
            <person name="Chaudhuri R.R."/>
            <person name="La Ragione R."/>
            <person name="Hildebrand F."/>
            <person name="Pallen M.J."/>
        </authorList>
    </citation>
    <scope>NUCLEOTIDE SEQUENCE</scope>
    <source>
        <strain evidence="1">ChiHjej11B10-19426</strain>
    </source>
</reference>
<comment type="caution">
    <text evidence="1">The sequence shown here is derived from an EMBL/GenBank/DDBJ whole genome shotgun (WGS) entry which is preliminary data.</text>
</comment>
<organism evidence="1 2">
    <name type="scientific">Candidatus Tidjanibacter faecipullorum</name>
    <dbReference type="NCBI Taxonomy" id="2838766"/>
    <lineage>
        <taxon>Bacteria</taxon>
        <taxon>Pseudomonadati</taxon>
        <taxon>Bacteroidota</taxon>
        <taxon>Bacteroidia</taxon>
        <taxon>Bacteroidales</taxon>
        <taxon>Rikenellaceae</taxon>
        <taxon>Tidjanibacter</taxon>
    </lineage>
</organism>
<accession>A0A9D2DCS8</accession>
<gene>
    <name evidence="1" type="ORF">H9816_01870</name>
</gene>
<proteinExistence type="predicted"/>
<dbReference type="PROSITE" id="PS51257">
    <property type="entry name" value="PROKAR_LIPOPROTEIN"/>
    <property type="match status" value="1"/>
</dbReference>
<dbReference type="CDD" id="cd14948">
    <property type="entry name" value="BACON"/>
    <property type="match status" value="1"/>
</dbReference>
<dbReference type="SUPFAM" id="SSF82171">
    <property type="entry name" value="DPP6 N-terminal domain-like"/>
    <property type="match status" value="1"/>
</dbReference>
<evidence type="ECO:0000313" key="2">
    <source>
        <dbReference type="Proteomes" id="UP000824014"/>
    </source>
</evidence>
<dbReference type="Proteomes" id="UP000824014">
    <property type="component" value="Unassembled WGS sequence"/>
</dbReference>
<evidence type="ECO:0000313" key="1">
    <source>
        <dbReference type="EMBL" id="HIZ14651.1"/>
    </source>
</evidence>
<protein>
    <submittedName>
        <fullName evidence="1">BACON domain-containing protein</fullName>
    </submittedName>
</protein>
<dbReference type="Gene3D" id="2.60.40.10">
    <property type="entry name" value="Immunoglobulins"/>
    <property type="match status" value="1"/>
</dbReference>
<dbReference type="AlphaFoldDB" id="A0A9D2DCS8"/>
<name>A0A9D2DCS8_9BACT</name>
<sequence length="458" mass="49761">MKKPLPLVLSALCAATLTVTGCKTNAPADYVHLNLSAYTLLGDPSTLTVTVDASGPYEVLPGASWLEITNETEDGFTLSAPENPDKGIRSTTVTVNSGTASARLLVDQLMKDNAYRYRRLSVHGAAISPGGRYIATNTDEIREGVEGSLLQLIDMRTGETATTYVPAYVSALSAVTDDGLVFGCIGSITAYMFDIRTGDYSIVPTPENTGTPMVDNVSADGTKWAGTCMRGMTYAPVLWSDGIPAFLPLPETDYRGGDITDRILARGISDDGQVVYGNTWVGFDMGMLYWKDGKVDWVGKDLRQLTTISNVDGTEQTLVNGMTCTAEPHNISETGKYISGTYKQEFNPETGQPEEMSCPAFYNTETETTILFEEFSGAGGYACRDDGLAVILPGSRLVNIETQEVYGTHQEYVLEHFGLILPAGNVEFITGEHHDIFFGMEPGILLPWWWYFAPKPEA</sequence>
<reference evidence="1" key="2">
    <citation type="submission" date="2021-04" db="EMBL/GenBank/DDBJ databases">
        <authorList>
            <person name="Gilroy R."/>
        </authorList>
    </citation>
    <scope>NUCLEOTIDE SEQUENCE</scope>
    <source>
        <strain evidence="1">ChiHjej11B10-19426</strain>
    </source>
</reference>